<evidence type="ECO:0000256" key="2">
    <source>
        <dbReference type="ARBA" id="ARBA00005528"/>
    </source>
</evidence>
<dbReference type="Gene3D" id="2.40.240.20">
    <property type="entry name" value="Hypothetical PUA domain-like, domain 1"/>
    <property type="match status" value="1"/>
</dbReference>
<feature type="domain" description="Ribosomal RNA small subunit methyltransferase E methyltransferase" evidence="11">
    <location>
        <begin position="74"/>
        <end position="227"/>
    </location>
</feature>
<dbReference type="InterPro" id="IPR029028">
    <property type="entry name" value="Alpha/beta_knot_MTases"/>
</dbReference>
<evidence type="ECO:0000259" key="11">
    <source>
        <dbReference type="Pfam" id="PF04452"/>
    </source>
</evidence>
<dbReference type="NCBIfam" id="TIGR00046">
    <property type="entry name" value="RsmE family RNA methyltransferase"/>
    <property type="match status" value="1"/>
</dbReference>
<dbReference type="NCBIfam" id="NF008702">
    <property type="entry name" value="PRK11713.6-1"/>
    <property type="match status" value="1"/>
</dbReference>
<evidence type="ECO:0000256" key="4">
    <source>
        <dbReference type="ARBA" id="ARBA00022552"/>
    </source>
</evidence>
<dbReference type="PANTHER" id="PTHR30027">
    <property type="entry name" value="RIBOSOMAL RNA SMALL SUBUNIT METHYLTRANSFERASE E"/>
    <property type="match status" value="1"/>
</dbReference>
<feature type="domain" description="Ribosomal RNA small subunit methyltransferase E PUA-like" evidence="12">
    <location>
        <begin position="18"/>
        <end position="64"/>
    </location>
</feature>
<dbReference type="SUPFAM" id="SSF88697">
    <property type="entry name" value="PUA domain-like"/>
    <property type="match status" value="1"/>
</dbReference>
<evidence type="ECO:0000256" key="5">
    <source>
        <dbReference type="ARBA" id="ARBA00022603"/>
    </source>
</evidence>
<evidence type="ECO:0000256" key="3">
    <source>
        <dbReference type="ARBA" id="ARBA00022490"/>
    </source>
</evidence>
<keyword evidence="3 10" id="KW-0963">Cytoplasm</keyword>
<comment type="caution">
    <text evidence="13">The sequence shown here is derived from an EMBL/GenBank/DDBJ whole genome shotgun (WGS) entry which is preliminary data.</text>
</comment>
<evidence type="ECO:0000313" key="14">
    <source>
        <dbReference type="Proteomes" id="UP000030140"/>
    </source>
</evidence>
<evidence type="ECO:0000256" key="7">
    <source>
        <dbReference type="ARBA" id="ARBA00022691"/>
    </source>
</evidence>
<evidence type="ECO:0000256" key="1">
    <source>
        <dbReference type="ARBA" id="ARBA00004496"/>
    </source>
</evidence>
<dbReference type="Gene3D" id="3.40.1280.10">
    <property type="match status" value="1"/>
</dbReference>
<dbReference type="Pfam" id="PF20260">
    <property type="entry name" value="PUA_4"/>
    <property type="match status" value="1"/>
</dbReference>
<dbReference type="PANTHER" id="PTHR30027:SF3">
    <property type="entry name" value="16S RRNA (URACIL(1498)-N(3))-METHYLTRANSFERASE"/>
    <property type="match status" value="1"/>
</dbReference>
<dbReference type="PATRIC" id="fig|1300343.5.peg.2276"/>
<dbReference type="InterPro" id="IPR046886">
    <property type="entry name" value="RsmE_MTase_dom"/>
</dbReference>
<comment type="similarity">
    <text evidence="2 10">Belongs to the RNA methyltransferase RsmE family.</text>
</comment>
<evidence type="ECO:0000256" key="10">
    <source>
        <dbReference type="PIRNR" id="PIRNR015601"/>
    </source>
</evidence>
<evidence type="ECO:0000256" key="8">
    <source>
        <dbReference type="ARBA" id="ARBA00025699"/>
    </source>
</evidence>
<comment type="function">
    <text evidence="8 10">Specifically methylates the N3 position of the uracil ring of uridine 1498 (m3U1498) in 16S rRNA. Acts on the fully assembled 30S ribosomal subunit.</text>
</comment>
<organism evidence="13 14">
    <name type="scientific">Dokdonia donghaensis DSW-1</name>
    <dbReference type="NCBI Taxonomy" id="1300343"/>
    <lineage>
        <taxon>Bacteria</taxon>
        <taxon>Pseudomonadati</taxon>
        <taxon>Bacteroidota</taxon>
        <taxon>Flavobacteriia</taxon>
        <taxon>Flavobacteriales</taxon>
        <taxon>Flavobacteriaceae</taxon>
        <taxon>Dokdonia</taxon>
    </lineage>
</organism>
<dbReference type="Proteomes" id="UP000030140">
    <property type="component" value="Unassembled WGS sequence"/>
</dbReference>
<dbReference type="SUPFAM" id="SSF75217">
    <property type="entry name" value="alpha/beta knot"/>
    <property type="match status" value="1"/>
</dbReference>
<dbReference type="EC" id="2.1.1.193" evidence="10"/>
<dbReference type="CDD" id="cd18084">
    <property type="entry name" value="RsmE-like"/>
    <property type="match status" value="1"/>
</dbReference>
<dbReference type="EMBL" id="JSAQ01000001">
    <property type="protein sequence ID" value="KGO05633.1"/>
    <property type="molecule type" value="Genomic_DNA"/>
</dbReference>
<dbReference type="InterPro" id="IPR046887">
    <property type="entry name" value="RsmE_PUA-like"/>
</dbReference>
<comment type="subcellular location">
    <subcellularLocation>
        <location evidence="1 10">Cytoplasm</location>
    </subcellularLocation>
</comment>
<name>A0A0A2GSX4_9FLAO</name>
<keyword evidence="6 10" id="KW-0808">Transferase</keyword>
<dbReference type="RefSeq" id="WP_035324677.1">
    <property type="nucleotide sequence ID" value="NZ_CP015125.1"/>
</dbReference>
<keyword evidence="14" id="KW-1185">Reference proteome</keyword>
<dbReference type="AlphaFoldDB" id="A0A0A2GSX4"/>
<dbReference type="Pfam" id="PF04452">
    <property type="entry name" value="Methyltrans_RNA"/>
    <property type="match status" value="1"/>
</dbReference>
<evidence type="ECO:0000313" key="13">
    <source>
        <dbReference type="EMBL" id="KGO05633.1"/>
    </source>
</evidence>
<evidence type="ECO:0000256" key="6">
    <source>
        <dbReference type="ARBA" id="ARBA00022679"/>
    </source>
</evidence>
<dbReference type="InterPro" id="IPR015947">
    <property type="entry name" value="PUA-like_sf"/>
</dbReference>
<proteinExistence type="inferred from homology"/>
<accession>A0A0A2GSX4</accession>
<gene>
    <name evidence="13" type="ORF">NV36_01400</name>
</gene>
<comment type="catalytic activity">
    <reaction evidence="9 10">
        <text>uridine(1498) in 16S rRNA + S-adenosyl-L-methionine = N(3)-methyluridine(1498) in 16S rRNA + S-adenosyl-L-homocysteine + H(+)</text>
        <dbReference type="Rhea" id="RHEA:42920"/>
        <dbReference type="Rhea" id="RHEA-COMP:10283"/>
        <dbReference type="Rhea" id="RHEA-COMP:10284"/>
        <dbReference type="ChEBI" id="CHEBI:15378"/>
        <dbReference type="ChEBI" id="CHEBI:57856"/>
        <dbReference type="ChEBI" id="CHEBI:59789"/>
        <dbReference type="ChEBI" id="CHEBI:65315"/>
        <dbReference type="ChEBI" id="CHEBI:74502"/>
        <dbReference type="EC" id="2.1.1.193"/>
    </reaction>
</comment>
<dbReference type="GO" id="GO:0070475">
    <property type="term" value="P:rRNA base methylation"/>
    <property type="evidence" value="ECO:0007669"/>
    <property type="project" value="TreeGrafter"/>
</dbReference>
<dbReference type="GO" id="GO:0005737">
    <property type="term" value="C:cytoplasm"/>
    <property type="evidence" value="ECO:0007669"/>
    <property type="project" value="UniProtKB-SubCell"/>
</dbReference>
<sequence length="233" mass="26454">MQLFYSKSLDIESTSYTLPKDESKHVIRVLRKQPGDTIYLTNGKGYLFTAQVYDANPNKCKLSITSHTYQEPRDYKLHLAVAPTKLNDRFEWFLEKATEIGVTEITPLLCDHSERKVIKEERFLKILQSAMKQSLHYHLPALNPLTPFKDFITNAHSNTFIAHCEDDTKSLLKSELSPATDYTILIGPEGDFSTTEIQQALQKNIIPVSLGHSRLRTETAAIVACHSVAFINE</sequence>
<evidence type="ECO:0000259" key="12">
    <source>
        <dbReference type="Pfam" id="PF20260"/>
    </source>
</evidence>
<protein>
    <recommendedName>
        <fullName evidence="10">Ribosomal RNA small subunit methyltransferase E</fullName>
        <ecNumber evidence="10">2.1.1.193</ecNumber>
    </recommendedName>
</protein>
<dbReference type="PIRSF" id="PIRSF015601">
    <property type="entry name" value="MTase_slr0722"/>
    <property type="match status" value="1"/>
</dbReference>
<dbReference type="GO" id="GO:0070042">
    <property type="term" value="F:rRNA (uridine-N3-)-methyltransferase activity"/>
    <property type="evidence" value="ECO:0007669"/>
    <property type="project" value="TreeGrafter"/>
</dbReference>
<keyword evidence="4 10" id="KW-0698">rRNA processing</keyword>
<dbReference type="KEGG" id="ddo:I597_2256"/>
<dbReference type="OrthoDB" id="9815641at2"/>
<dbReference type="InterPro" id="IPR029026">
    <property type="entry name" value="tRNA_m1G_MTases_N"/>
</dbReference>
<dbReference type="InterPro" id="IPR006700">
    <property type="entry name" value="RsmE"/>
</dbReference>
<reference evidence="13 14" key="1">
    <citation type="submission" date="2014-10" db="EMBL/GenBank/DDBJ databases">
        <title>Draft genome sequence of the proteorhodopsin-containing marine bacterium Dokdonia donghaensis.</title>
        <authorList>
            <person name="Gomez-Consarnau L."/>
            <person name="Gonzalez J.M."/>
            <person name="Riedel T."/>
            <person name="Jaenicke S."/>
            <person name="Wagner-Doebler I."/>
            <person name="Fuhrman J.A."/>
        </authorList>
    </citation>
    <scope>NUCLEOTIDE SEQUENCE [LARGE SCALE GENOMIC DNA]</scope>
    <source>
        <strain evidence="13 14">DSW-1</strain>
    </source>
</reference>
<evidence type="ECO:0000256" key="9">
    <source>
        <dbReference type="ARBA" id="ARBA00047944"/>
    </source>
</evidence>
<keyword evidence="7 10" id="KW-0949">S-adenosyl-L-methionine</keyword>
<keyword evidence="5 10" id="KW-0489">Methyltransferase</keyword>